<dbReference type="Proteomes" id="UP000533641">
    <property type="component" value="Unassembled WGS sequence"/>
</dbReference>
<dbReference type="InterPro" id="IPR036909">
    <property type="entry name" value="Cyt_c-like_dom_sf"/>
</dbReference>
<gene>
    <name evidence="1" type="ORF">GGE12_006901</name>
</gene>
<evidence type="ECO:0000313" key="1">
    <source>
        <dbReference type="EMBL" id="MBB4279088.1"/>
    </source>
</evidence>
<proteinExistence type="predicted"/>
<reference evidence="1 2" key="1">
    <citation type="submission" date="2020-08" db="EMBL/GenBank/DDBJ databases">
        <title>Genomic Encyclopedia of Type Strains, Phase IV (KMG-V): Genome sequencing to study the core and pangenomes of soil and plant-associated prokaryotes.</title>
        <authorList>
            <person name="Whitman W."/>
        </authorList>
    </citation>
    <scope>NUCLEOTIDE SEQUENCE [LARGE SCALE GENOMIC DNA]</scope>
    <source>
        <strain evidence="1 2">SEMIA 402</strain>
    </source>
</reference>
<evidence type="ECO:0000313" key="2">
    <source>
        <dbReference type="Proteomes" id="UP000533641"/>
    </source>
</evidence>
<dbReference type="AlphaFoldDB" id="A0A7W6RV16"/>
<dbReference type="SUPFAM" id="SSF46626">
    <property type="entry name" value="Cytochrome c"/>
    <property type="match status" value="1"/>
</dbReference>
<protein>
    <submittedName>
        <fullName evidence="1">Mono/diheme cytochrome c family protein</fullName>
    </submittedName>
</protein>
<sequence length="43" mass="4696">MPAFASLSDEEIADLVNFIRRYVGSTANEIVATDVATARENTH</sequence>
<dbReference type="Gene3D" id="1.10.760.10">
    <property type="entry name" value="Cytochrome c-like domain"/>
    <property type="match status" value="1"/>
</dbReference>
<dbReference type="EMBL" id="JACIGM010000023">
    <property type="protein sequence ID" value="MBB4279088.1"/>
    <property type="molecule type" value="Genomic_DNA"/>
</dbReference>
<organism evidence="1 2">
    <name type="scientific">Rhizobium mongolense</name>
    <dbReference type="NCBI Taxonomy" id="57676"/>
    <lineage>
        <taxon>Bacteria</taxon>
        <taxon>Pseudomonadati</taxon>
        <taxon>Pseudomonadota</taxon>
        <taxon>Alphaproteobacteria</taxon>
        <taxon>Hyphomicrobiales</taxon>
        <taxon>Rhizobiaceae</taxon>
        <taxon>Rhizobium/Agrobacterium group</taxon>
        <taxon>Rhizobium</taxon>
    </lineage>
</organism>
<comment type="caution">
    <text evidence="1">The sequence shown here is derived from an EMBL/GenBank/DDBJ whole genome shotgun (WGS) entry which is preliminary data.</text>
</comment>
<accession>A0A7W6RV16</accession>
<dbReference type="GO" id="GO:0009055">
    <property type="term" value="F:electron transfer activity"/>
    <property type="evidence" value="ECO:0007669"/>
    <property type="project" value="InterPro"/>
</dbReference>
<dbReference type="GO" id="GO:0020037">
    <property type="term" value="F:heme binding"/>
    <property type="evidence" value="ECO:0007669"/>
    <property type="project" value="InterPro"/>
</dbReference>
<name>A0A7W6RV16_9HYPH</name>